<sequence>MRWSELPDISWRRFSSTYRRCASRRAKKHGARWFRHTRNAYYKGESGMRYRKAVATGAQDMAVDVQSGGAVPRTIRGVVRDLINVTKPGITMSNAMMTFVGIWLSAGRHPAFSLAMMTLAGSSLVVMGGCAMNNFMDRDIDQLMTRTKKRPLPNQRLSGWSVISLGALLAFLGVALLCVYVNLLSAVMALIGLFFYVIVYTGLTKRTTTLSTVIGSVSGAMPPLIGWTAMSGTLSTGAWLLFLFMFIWQPPHFWALSMRRVKEYAAARIPLLPVKYGFAPTKRQIVAWTVLLVPVSLLLYVAHVTDVFYLISALLLGGVWIVKALRGLRAKDDIAWATEMFKFSLIYLTGMAAAMVI</sequence>
<feature type="transmembrane region" description="Helical" evidence="8">
    <location>
        <begin position="308"/>
        <end position="328"/>
    </location>
</feature>
<dbReference type="Gene3D" id="1.10.357.140">
    <property type="entry name" value="UbiA prenyltransferase"/>
    <property type="match status" value="1"/>
</dbReference>
<dbReference type="CDD" id="cd13957">
    <property type="entry name" value="PT_UbiA_Cox10"/>
    <property type="match status" value="1"/>
</dbReference>
<keyword evidence="4 8" id="KW-1133">Transmembrane helix</keyword>
<dbReference type="AlphaFoldDB" id="A0A1V4EX32"/>
<reference evidence="9 10" key="1">
    <citation type="submission" date="2017-02" db="EMBL/GenBank/DDBJ databases">
        <title>Draft genome of Acidibacillus ferrooxidans Huett2.</title>
        <authorList>
            <person name="Schopf S."/>
        </authorList>
    </citation>
    <scope>NUCLEOTIDE SEQUENCE [LARGE SCALE GENOMIC DNA]</scope>
    <source>
        <strain evidence="9 10">Huett2</strain>
    </source>
</reference>
<comment type="miscellaneous">
    <text evidence="8">Carbon 2 of the heme B porphyrin ring is defined according to the Fischer nomenclature.</text>
</comment>
<dbReference type="GO" id="GO:0005886">
    <property type="term" value="C:plasma membrane"/>
    <property type="evidence" value="ECO:0007669"/>
    <property type="project" value="UniProtKB-SubCell"/>
</dbReference>
<dbReference type="UniPathway" id="UPA00834">
    <property type="reaction ID" value="UER00712"/>
</dbReference>
<feature type="transmembrane region" description="Helical" evidence="8">
    <location>
        <begin position="340"/>
        <end position="356"/>
    </location>
</feature>
<dbReference type="OrthoDB" id="9814417at2"/>
<evidence type="ECO:0000256" key="1">
    <source>
        <dbReference type="ARBA" id="ARBA00004141"/>
    </source>
</evidence>
<comment type="pathway">
    <text evidence="8">Porphyrin-containing compound metabolism; heme O biosynthesis; heme O from protoheme: step 1/1.</text>
</comment>
<dbReference type="HAMAP" id="MF_00154">
    <property type="entry name" value="CyoE_CtaB"/>
    <property type="match status" value="1"/>
</dbReference>
<dbReference type="EC" id="2.5.1.141" evidence="8"/>
<keyword evidence="8" id="KW-1003">Cell membrane</keyword>
<dbReference type="InterPro" id="IPR044878">
    <property type="entry name" value="UbiA_sf"/>
</dbReference>
<organism evidence="9 10">
    <name type="scientific">Ferroacidibacillus organovorans</name>
    <dbReference type="NCBI Taxonomy" id="1765683"/>
    <lineage>
        <taxon>Bacteria</taxon>
        <taxon>Bacillati</taxon>
        <taxon>Bacillota</taxon>
        <taxon>Bacilli</taxon>
        <taxon>Bacillales</taxon>
        <taxon>Alicyclobacillaceae</taxon>
        <taxon>Ferroacidibacillus</taxon>
    </lineage>
</organism>
<dbReference type="NCBIfam" id="TIGR01473">
    <property type="entry name" value="cyoE_ctaB"/>
    <property type="match status" value="1"/>
</dbReference>
<proteinExistence type="inferred from homology"/>
<comment type="similarity">
    <text evidence="8">Belongs to the UbiA prenyltransferase family. Protoheme IX farnesyltransferase subfamily.</text>
</comment>
<evidence type="ECO:0000256" key="2">
    <source>
        <dbReference type="ARBA" id="ARBA00022679"/>
    </source>
</evidence>
<dbReference type="NCBIfam" id="NF003349">
    <property type="entry name" value="PRK04375.1-2"/>
    <property type="match status" value="1"/>
</dbReference>
<dbReference type="GO" id="GO:0008495">
    <property type="term" value="F:protoheme IX farnesyltransferase activity"/>
    <property type="evidence" value="ECO:0007669"/>
    <property type="project" value="UniProtKB-UniRule"/>
</dbReference>
<dbReference type="Proteomes" id="UP000190229">
    <property type="component" value="Unassembled WGS sequence"/>
</dbReference>
<comment type="catalytic activity">
    <reaction evidence="7 8">
        <text>heme b + (2E,6E)-farnesyl diphosphate + H2O = Fe(II)-heme o + diphosphate</text>
        <dbReference type="Rhea" id="RHEA:28070"/>
        <dbReference type="ChEBI" id="CHEBI:15377"/>
        <dbReference type="ChEBI" id="CHEBI:33019"/>
        <dbReference type="ChEBI" id="CHEBI:60344"/>
        <dbReference type="ChEBI" id="CHEBI:60530"/>
        <dbReference type="ChEBI" id="CHEBI:175763"/>
        <dbReference type="EC" id="2.5.1.141"/>
    </reaction>
</comment>
<evidence type="ECO:0000256" key="6">
    <source>
        <dbReference type="ARBA" id="ARBA00023136"/>
    </source>
</evidence>
<evidence type="ECO:0000256" key="3">
    <source>
        <dbReference type="ARBA" id="ARBA00022692"/>
    </source>
</evidence>
<name>A0A1V4EX32_9BACL</name>
<feature type="transmembrane region" description="Helical" evidence="8">
    <location>
        <begin position="183"/>
        <end position="203"/>
    </location>
</feature>
<evidence type="ECO:0000256" key="7">
    <source>
        <dbReference type="ARBA" id="ARBA00047690"/>
    </source>
</evidence>
<keyword evidence="2 8" id="KW-0808">Transferase</keyword>
<accession>A0A1V4EX32</accession>
<dbReference type="GO" id="GO:0048034">
    <property type="term" value="P:heme O biosynthetic process"/>
    <property type="evidence" value="ECO:0007669"/>
    <property type="project" value="UniProtKB-UniRule"/>
</dbReference>
<keyword evidence="10" id="KW-1185">Reference proteome</keyword>
<dbReference type="PANTHER" id="PTHR43448:SF2">
    <property type="entry name" value="PROTOHEME IX FARNESYLTRANSFERASE, MITOCHONDRIAL"/>
    <property type="match status" value="1"/>
</dbReference>
<comment type="function">
    <text evidence="8">Converts heme B (protoheme IX) to heme O by substitution of the vinyl group on carbon 2 of heme B porphyrin ring with a hydroxyethyl farnesyl side group.</text>
</comment>
<feature type="transmembrane region" description="Helical" evidence="8">
    <location>
        <begin position="285"/>
        <end position="302"/>
    </location>
</feature>
<dbReference type="PANTHER" id="PTHR43448">
    <property type="entry name" value="PROTOHEME IX FARNESYLTRANSFERASE, MITOCHONDRIAL"/>
    <property type="match status" value="1"/>
</dbReference>
<keyword evidence="5 8" id="KW-0350">Heme biosynthesis</keyword>
<keyword evidence="3 8" id="KW-0812">Transmembrane</keyword>
<feature type="transmembrane region" description="Helical" evidence="8">
    <location>
        <begin position="112"/>
        <end position="136"/>
    </location>
</feature>
<evidence type="ECO:0000256" key="5">
    <source>
        <dbReference type="ARBA" id="ARBA00023133"/>
    </source>
</evidence>
<comment type="caution">
    <text evidence="9">The sequence shown here is derived from an EMBL/GenBank/DDBJ whole genome shotgun (WGS) entry which is preliminary data.</text>
</comment>
<evidence type="ECO:0000313" key="9">
    <source>
        <dbReference type="EMBL" id="OPG17402.1"/>
    </source>
</evidence>
<dbReference type="InterPro" id="IPR006369">
    <property type="entry name" value="Protohaem_IX_farnesylTrfase"/>
</dbReference>
<feature type="transmembrane region" description="Helical" evidence="8">
    <location>
        <begin position="157"/>
        <end position="177"/>
    </location>
</feature>
<comment type="subunit">
    <text evidence="8">Interacts with CtaA.</text>
</comment>
<gene>
    <name evidence="8" type="primary">ctaB</name>
    <name evidence="9" type="ORF">B2M26_01310</name>
</gene>
<dbReference type="Pfam" id="PF01040">
    <property type="entry name" value="UbiA"/>
    <property type="match status" value="1"/>
</dbReference>
<evidence type="ECO:0000313" key="10">
    <source>
        <dbReference type="Proteomes" id="UP000190229"/>
    </source>
</evidence>
<comment type="subcellular location">
    <subcellularLocation>
        <location evidence="8">Cell membrane</location>
        <topology evidence="8">Multi-pass membrane protein</topology>
    </subcellularLocation>
    <subcellularLocation>
        <location evidence="1">Membrane</location>
        <topology evidence="1">Multi-pass membrane protein</topology>
    </subcellularLocation>
</comment>
<dbReference type="InterPro" id="IPR000537">
    <property type="entry name" value="UbiA_prenyltransferase"/>
</dbReference>
<dbReference type="EMBL" id="MWPS01000003">
    <property type="protein sequence ID" value="OPG17402.1"/>
    <property type="molecule type" value="Genomic_DNA"/>
</dbReference>
<protein>
    <recommendedName>
        <fullName evidence="8">Protoheme IX farnesyltransferase</fullName>
        <ecNumber evidence="8">2.5.1.141</ecNumber>
    </recommendedName>
    <alternativeName>
        <fullName evidence="8">Heme B farnesyltransferase</fullName>
    </alternativeName>
    <alternativeName>
        <fullName evidence="8">Heme O synthase</fullName>
    </alternativeName>
</protein>
<feature type="transmembrane region" description="Helical" evidence="8">
    <location>
        <begin position="89"/>
        <end position="106"/>
    </location>
</feature>
<evidence type="ECO:0000256" key="4">
    <source>
        <dbReference type="ARBA" id="ARBA00022989"/>
    </source>
</evidence>
<evidence type="ECO:0000256" key="8">
    <source>
        <dbReference type="HAMAP-Rule" id="MF_00154"/>
    </source>
</evidence>
<keyword evidence="6 8" id="KW-0472">Membrane</keyword>